<dbReference type="GO" id="GO:0006886">
    <property type="term" value="P:intracellular protein transport"/>
    <property type="evidence" value="ECO:0007669"/>
    <property type="project" value="InterPro"/>
</dbReference>
<dbReference type="Proteomes" id="UP001497623">
    <property type="component" value="Unassembled WGS sequence"/>
</dbReference>
<accession>A0AAV2S6N3</accession>
<reference evidence="3 4" key="1">
    <citation type="submission" date="2024-05" db="EMBL/GenBank/DDBJ databases">
        <authorList>
            <person name="Wallberg A."/>
        </authorList>
    </citation>
    <scope>NUCLEOTIDE SEQUENCE [LARGE SCALE GENOMIC DNA]</scope>
</reference>
<organism evidence="3 4">
    <name type="scientific">Meganyctiphanes norvegica</name>
    <name type="common">Northern krill</name>
    <name type="synonym">Thysanopoda norvegica</name>
    <dbReference type="NCBI Taxonomy" id="48144"/>
    <lineage>
        <taxon>Eukaryota</taxon>
        <taxon>Metazoa</taxon>
        <taxon>Ecdysozoa</taxon>
        <taxon>Arthropoda</taxon>
        <taxon>Crustacea</taxon>
        <taxon>Multicrustacea</taxon>
        <taxon>Malacostraca</taxon>
        <taxon>Eumalacostraca</taxon>
        <taxon>Eucarida</taxon>
        <taxon>Euphausiacea</taxon>
        <taxon>Euphausiidae</taxon>
        <taxon>Meganyctiphanes</taxon>
    </lineage>
</organism>
<dbReference type="GO" id="GO:0030130">
    <property type="term" value="C:clathrin coat of trans-Golgi network vesicle"/>
    <property type="evidence" value="ECO:0007669"/>
    <property type="project" value="InterPro"/>
</dbReference>
<proteinExistence type="predicted"/>
<dbReference type="InterPro" id="IPR022365">
    <property type="entry name" value="Clathrin_H-chain_propeller_rpt"/>
</dbReference>
<feature type="coiled-coil region" evidence="1">
    <location>
        <begin position="369"/>
        <end position="459"/>
    </location>
</feature>
<evidence type="ECO:0000259" key="2">
    <source>
        <dbReference type="Pfam" id="PF09268"/>
    </source>
</evidence>
<dbReference type="InterPro" id="IPR016025">
    <property type="entry name" value="Clathrin_H-chain_N"/>
</dbReference>
<evidence type="ECO:0000313" key="4">
    <source>
        <dbReference type="Proteomes" id="UP001497623"/>
    </source>
</evidence>
<dbReference type="GO" id="GO:0005198">
    <property type="term" value="F:structural molecule activity"/>
    <property type="evidence" value="ECO:0007669"/>
    <property type="project" value="InterPro"/>
</dbReference>
<dbReference type="Pfam" id="PF09268">
    <property type="entry name" value="Clathrin-link"/>
    <property type="match status" value="1"/>
</dbReference>
<evidence type="ECO:0000313" key="3">
    <source>
        <dbReference type="EMBL" id="CAL4160616.1"/>
    </source>
</evidence>
<protein>
    <recommendedName>
        <fullName evidence="2">Clathrin heavy chain linker core motif domain-containing protein</fullName>
    </recommendedName>
</protein>
<dbReference type="Pfam" id="PF01394">
    <property type="entry name" value="Clathrin_propel"/>
    <property type="match status" value="3"/>
</dbReference>
<sequence>MNTFSGLNRRDSMNLVNIGIKKQVIKICTDVQKSMKFICFLPIGKKEYYGKEVDFGICERSAHTLILPENVSNLKNTLKIGVFCDKFFQYVNSLSNGSFGTHTMEKEVQFLKWISTSKLALVMETAVFHWSMDDDALPQNIFDRHSSLNGCQIINYHADASQNWLLLIGISARQNRVVGFMQLYSEERKASQPIEGHAAVFAQFKIEDNAVESTLLCFAVRNAKGVKLHILEIGQTPTGNQPYKKKNIDVFFPQEAKNDFPVAMQVGKKHGIIYLITKFGYVHLYDIESGICIFMNRISDETIFVTAPQESTNGIIGVNRKGQVLSVCLNEESIIPYINNVLQNPDLALRFAMRNNLGGTDKDNDTLPQPCLKQEFANSKDKIEELEKRLENNEIMNAILQKKQLDLEEAFALEHSQIKKLLQQVNRLEKELDLERIAREDAQVKLHNLMEEIKEINQLNMRNLQRTGLII</sequence>
<dbReference type="Gene3D" id="2.130.10.110">
    <property type="entry name" value="Clathrin heavy-chain terminal domain"/>
    <property type="match status" value="1"/>
</dbReference>
<feature type="domain" description="Clathrin heavy chain linker core motif" evidence="2">
    <location>
        <begin position="331"/>
        <end position="354"/>
    </location>
</feature>
<dbReference type="PANTHER" id="PTHR10292:SF1">
    <property type="entry name" value="CLATHRIN HEAVY CHAIN"/>
    <property type="match status" value="1"/>
</dbReference>
<dbReference type="EMBL" id="CAXKWB010044410">
    <property type="protein sequence ID" value="CAL4160616.1"/>
    <property type="molecule type" value="Genomic_DNA"/>
</dbReference>
<dbReference type="GO" id="GO:0032051">
    <property type="term" value="F:clathrin light chain binding"/>
    <property type="evidence" value="ECO:0007669"/>
    <property type="project" value="TreeGrafter"/>
</dbReference>
<keyword evidence="1" id="KW-0175">Coiled coil</keyword>
<dbReference type="InterPro" id="IPR015348">
    <property type="entry name" value="Clathrin_H-chain_linker_core"/>
</dbReference>
<keyword evidence="4" id="KW-1185">Reference proteome</keyword>
<comment type="caution">
    <text evidence="3">The sequence shown here is derived from an EMBL/GenBank/DDBJ whole genome shotgun (WGS) entry which is preliminary data.</text>
</comment>
<dbReference type="SUPFAM" id="SSF50989">
    <property type="entry name" value="Clathrin heavy-chain terminal domain"/>
    <property type="match status" value="1"/>
</dbReference>
<dbReference type="GO" id="GO:0006898">
    <property type="term" value="P:receptor-mediated endocytosis"/>
    <property type="evidence" value="ECO:0007669"/>
    <property type="project" value="TreeGrafter"/>
</dbReference>
<dbReference type="GO" id="GO:0045334">
    <property type="term" value="C:clathrin-coated endocytic vesicle"/>
    <property type="evidence" value="ECO:0007669"/>
    <property type="project" value="TreeGrafter"/>
</dbReference>
<dbReference type="AlphaFoldDB" id="A0AAV2S6N3"/>
<dbReference type="GO" id="GO:0030132">
    <property type="term" value="C:clathrin coat of coated pit"/>
    <property type="evidence" value="ECO:0007669"/>
    <property type="project" value="InterPro"/>
</dbReference>
<evidence type="ECO:0000256" key="1">
    <source>
        <dbReference type="SAM" id="Coils"/>
    </source>
</evidence>
<dbReference type="PANTHER" id="PTHR10292">
    <property type="entry name" value="CLATHRIN HEAVY CHAIN RELATED"/>
    <property type="match status" value="1"/>
</dbReference>
<gene>
    <name evidence="3" type="ORF">MNOR_LOCUS32518</name>
</gene>
<name>A0AAV2S6N3_MEGNR</name>
<dbReference type="GO" id="GO:0071439">
    <property type="term" value="C:clathrin complex"/>
    <property type="evidence" value="ECO:0007669"/>
    <property type="project" value="TreeGrafter"/>
</dbReference>